<proteinExistence type="predicted"/>
<comment type="caution">
    <text evidence="1">The sequence shown here is derived from an EMBL/GenBank/DDBJ whole genome shotgun (WGS) entry which is preliminary data.</text>
</comment>
<evidence type="ECO:0000313" key="2">
    <source>
        <dbReference type="Proteomes" id="UP000823638"/>
    </source>
</evidence>
<dbReference type="EMBL" id="JADIMM010000027">
    <property type="protein sequence ID" value="MBO8457077.1"/>
    <property type="molecule type" value="Genomic_DNA"/>
</dbReference>
<sequence length="960" mass="110655">MLYNTNQTVNTLTEYYSDNESGYGGYFPVGINNTWHSGIHINDMKKIFPFRPGELVAYNICEEYVQTSWPKYITSTIYDKLSDDNKKLFRKKLFGGYELIDEAIEHCSNSFVLLKHTVLLHTRNNSKKEFSFFTLYMNLMPLKGNSELCEYYNTYTQIQSDLQQEPFYTEWKFKLTDTNGLGSIYKYNKGTNLFANSEFKIAKQTFAYTVYKNLTEASDLQNQQLPAAEITFLAPNSSCTDTIPLSDVELWNEVIIIPAETEFEVYRNGHLGGKIGTLRFSKKLLFIADEELEATDTSGKDIVRYLRFNFSNILDFTSNIICYIRCADIDTAYEVGDGYYRYASTDYENTRPFLDIAGTMYEAYENDFFKIQNNTDTVIINGIECCQASIEVKESEIYEIKATDDIKIALEGKLKKTEENATNFTKITDCLVCYTDRTKSNPAEIKTGGVEFIPQDSQYFRDIDSTHSGYVRFDSDQYYYIDIPAGKMLQAKLIVKNGYTINENTNVPDGNRVNITAEDLLGYPALCEETNKTYFDLVVFSTQDLSCFEDGESSFYKKNFVKYKEGSNKDEDSHKKDLFVEPKKFRNFFNDSTDYKLISQIDQNIFLCFGKNGKISEKELLQFFTSQEEDVKKSRENFYKLICEHPLEWDAQFCQQKIQEDYEKVFGEPCMKDFIEAWAKNLSEKLTKLSVFEKGFKHAVCKEAAESAAVLENIFYFMHPLYFLEKVHEDEGDAEEDKKFLPKEAADLIEIQNYVIALECLKKGNTGIYSGNTNNTKQTYCNHAVFLTVIAADSNYTAFTNRNGTQFPEADSEKDNVKNKEIEKTHEPDYFYYYKASNYWCDILAAASKNESTGIKEVNLEQAQKLANQGYVVIACKKKPSFQTGSPHFATIRPNAAVIHYTIEDVSVANVGDVNEVMTVHDAFIETDTVKYYYNSRQMFQKDMSKWNEIRCGLYKAEET</sequence>
<organism evidence="1 2">
    <name type="scientific">Candidatus Gallitreponema excrementavium</name>
    <dbReference type="NCBI Taxonomy" id="2840840"/>
    <lineage>
        <taxon>Bacteria</taxon>
        <taxon>Pseudomonadati</taxon>
        <taxon>Spirochaetota</taxon>
        <taxon>Spirochaetia</taxon>
        <taxon>Spirochaetales</taxon>
        <taxon>Candidatus Gallitreponema</taxon>
    </lineage>
</organism>
<evidence type="ECO:0000313" key="1">
    <source>
        <dbReference type="EMBL" id="MBO8457077.1"/>
    </source>
</evidence>
<accession>A0A9D9HNE3</accession>
<dbReference type="AlphaFoldDB" id="A0A9D9HNE3"/>
<dbReference type="Proteomes" id="UP000823638">
    <property type="component" value="Unassembled WGS sequence"/>
</dbReference>
<name>A0A9D9HNE3_9SPIR</name>
<protein>
    <submittedName>
        <fullName evidence="1">Uncharacterized protein</fullName>
    </submittedName>
</protein>
<reference evidence="1" key="2">
    <citation type="journal article" date="2021" name="PeerJ">
        <title>Extensive microbial diversity within the chicken gut microbiome revealed by metagenomics and culture.</title>
        <authorList>
            <person name="Gilroy R."/>
            <person name="Ravi A."/>
            <person name="Getino M."/>
            <person name="Pursley I."/>
            <person name="Horton D.L."/>
            <person name="Alikhan N.F."/>
            <person name="Baker D."/>
            <person name="Gharbi K."/>
            <person name="Hall N."/>
            <person name="Watson M."/>
            <person name="Adriaenssens E.M."/>
            <person name="Foster-Nyarko E."/>
            <person name="Jarju S."/>
            <person name="Secka A."/>
            <person name="Antonio M."/>
            <person name="Oren A."/>
            <person name="Chaudhuri R.R."/>
            <person name="La Ragione R."/>
            <person name="Hildebrand F."/>
            <person name="Pallen M.J."/>
        </authorList>
    </citation>
    <scope>NUCLEOTIDE SEQUENCE</scope>
    <source>
        <strain evidence="1">10532</strain>
    </source>
</reference>
<reference evidence="1" key="1">
    <citation type="submission" date="2020-10" db="EMBL/GenBank/DDBJ databases">
        <authorList>
            <person name="Gilroy R."/>
        </authorList>
    </citation>
    <scope>NUCLEOTIDE SEQUENCE</scope>
    <source>
        <strain evidence="1">10532</strain>
    </source>
</reference>
<dbReference type="Gene3D" id="3.90.1720.10">
    <property type="entry name" value="endopeptidase domain like (from Nostoc punctiforme)"/>
    <property type="match status" value="1"/>
</dbReference>
<gene>
    <name evidence="1" type="ORF">IAA81_02475</name>
</gene>